<name>A0A7X2TNK7_9FIRM</name>
<feature type="transmembrane region" description="Helical" evidence="8">
    <location>
        <begin position="59"/>
        <end position="80"/>
    </location>
</feature>
<dbReference type="EMBL" id="VUMV01000005">
    <property type="protein sequence ID" value="MST82357.1"/>
    <property type="molecule type" value="Genomic_DNA"/>
</dbReference>
<evidence type="ECO:0000256" key="8">
    <source>
        <dbReference type="RuleBase" id="RU363032"/>
    </source>
</evidence>
<keyword evidence="11" id="KW-1185">Reference proteome</keyword>
<accession>A0A7X2TNK7</accession>
<dbReference type="Proteomes" id="UP000466864">
    <property type="component" value="Unassembled WGS sequence"/>
</dbReference>
<dbReference type="InterPro" id="IPR010065">
    <property type="entry name" value="AA_ABC_transptr_permease_3TM"/>
</dbReference>
<comment type="subcellular location">
    <subcellularLocation>
        <location evidence="1 8">Cell membrane</location>
        <topology evidence="1 8">Multi-pass membrane protein</topology>
    </subcellularLocation>
</comment>
<evidence type="ECO:0000256" key="6">
    <source>
        <dbReference type="ARBA" id="ARBA00022989"/>
    </source>
</evidence>
<dbReference type="InterPro" id="IPR000515">
    <property type="entry name" value="MetI-like"/>
</dbReference>
<dbReference type="GO" id="GO:0006865">
    <property type="term" value="P:amino acid transport"/>
    <property type="evidence" value="ECO:0007669"/>
    <property type="project" value="UniProtKB-KW"/>
</dbReference>
<evidence type="ECO:0000256" key="7">
    <source>
        <dbReference type="ARBA" id="ARBA00023136"/>
    </source>
</evidence>
<feature type="transmembrane region" description="Helical" evidence="8">
    <location>
        <begin position="100"/>
        <end position="117"/>
    </location>
</feature>
<gene>
    <name evidence="10" type="ORF">FYJ60_08520</name>
</gene>
<sequence length="250" mass="27531">MGNLFDFSVVLSNIPKMLAYLPVTLEITVISAFFAILLGLLIAMIRIRQVPVLNGLSKIYVSFMRGTPIIVQLYLSYYGIPMFLKYINYYNGTDYNVNKIPSILFVIITFALNEAAFDSESLRAAILSVDRGQLEAAHSLGMTGGQVLRRVTIPEAAVVALPSLGNSLINMMKGTSLAFVCSVVEMTAEGQILAGNNFRYFESYISLAIIYWALTFILERILAALEKHFSIPDTPDEKVAAKLAPKEVAA</sequence>
<reference evidence="10 11" key="1">
    <citation type="submission" date="2019-08" db="EMBL/GenBank/DDBJ databases">
        <title>In-depth cultivation of the pig gut microbiome towards novel bacterial diversity and tailored functional studies.</title>
        <authorList>
            <person name="Wylensek D."/>
            <person name="Hitch T.C.A."/>
            <person name="Clavel T."/>
        </authorList>
    </citation>
    <scope>NUCLEOTIDE SEQUENCE [LARGE SCALE GENOMIC DNA]</scope>
    <source>
        <strain evidence="10 11">Oil+RF-744-WCA-WT-13</strain>
    </source>
</reference>
<dbReference type="NCBIfam" id="TIGR01726">
    <property type="entry name" value="HEQRo_perm_3TM"/>
    <property type="match status" value="1"/>
</dbReference>
<dbReference type="RefSeq" id="WP_154458258.1">
    <property type="nucleotide sequence ID" value="NZ_VUMV01000005.1"/>
</dbReference>
<evidence type="ECO:0000256" key="1">
    <source>
        <dbReference type="ARBA" id="ARBA00004651"/>
    </source>
</evidence>
<evidence type="ECO:0000259" key="9">
    <source>
        <dbReference type="PROSITE" id="PS50928"/>
    </source>
</evidence>
<dbReference type="GO" id="GO:0043190">
    <property type="term" value="C:ATP-binding cassette (ABC) transporter complex"/>
    <property type="evidence" value="ECO:0007669"/>
    <property type="project" value="InterPro"/>
</dbReference>
<keyword evidence="4 8" id="KW-0812">Transmembrane</keyword>
<evidence type="ECO:0000313" key="11">
    <source>
        <dbReference type="Proteomes" id="UP000466864"/>
    </source>
</evidence>
<proteinExistence type="inferred from homology"/>
<dbReference type="AlphaFoldDB" id="A0A7X2TNK7"/>
<dbReference type="CDD" id="cd06261">
    <property type="entry name" value="TM_PBP2"/>
    <property type="match status" value="1"/>
</dbReference>
<dbReference type="GO" id="GO:0022857">
    <property type="term" value="F:transmembrane transporter activity"/>
    <property type="evidence" value="ECO:0007669"/>
    <property type="project" value="InterPro"/>
</dbReference>
<comment type="similarity">
    <text evidence="8">Belongs to the binding-protein-dependent transport system permease family.</text>
</comment>
<comment type="caution">
    <text evidence="10">The sequence shown here is derived from an EMBL/GenBank/DDBJ whole genome shotgun (WGS) entry which is preliminary data.</text>
</comment>
<feature type="transmembrane region" description="Helical" evidence="8">
    <location>
        <begin position="20"/>
        <end position="47"/>
    </location>
</feature>
<keyword evidence="2 8" id="KW-0813">Transport</keyword>
<feature type="transmembrane region" description="Helical" evidence="8">
    <location>
        <begin position="200"/>
        <end position="218"/>
    </location>
</feature>
<protein>
    <submittedName>
        <fullName evidence="10">Amino acid ABC transporter permease</fullName>
    </submittedName>
</protein>
<evidence type="ECO:0000313" key="10">
    <source>
        <dbReference type="EMBL" id="MST82357.1"/>
    </source>
</evidence>
<dbReference type="Gene3D" id="1.10.3720.10">
    <property type="entry name" value="MetI-like"/>
    <property type="match status" value="1"/>
</dbReference>
<dbReference type="InterPro" id="IPR035906">
    <property type="entry name" value="MetI-like_sf"/>
</dbReference>
<keyword evidence="6 8" id="KW-1133">Transmembrane helix</keyword>
<dbReference type="PANTHER" id="PTHR30614">
    <property type="entry name" value="MEMBRANE COMPONENT OF AMINO ACID ABC TRANSPORTER"/>
    <property type="match status" value="1"/>
</dbReference>
<keyword evidence="5" id="KW-0029">Amino-acid transport</keyword>
<feature type="domain" description="ABC transmembrane type-1" evidence="9">
    <location>
        <begin position="21"/>
        <end position="222"/>
    </location>
</feature>
<dbReference type="InterPro" id="IPR043429">
    <property type="entry name" value="ArtM/GltK/GlnP/TcyL/YhdX-like"/>
</dbReference>
<evidence type="ECO:0000256" key="4">
    <source>
        <dbReference type="ARBA" id="ARBA00022692"/>
    </source>
</evidence>
<evidence type="ECO:0000256" key="2">
    <source>
        <dbReference type="ARBA" id="ARBA00022448"/>
    </source>
</evidence>
<dbReference type="PANTHER" id="PTHR30614:SF0">
    <property type="entry name" value="L-CYSTINE TRANSPORT SYSTEM PERMEASE PROTEIN TCYL"/>
    <property type="match status" value="1"/>
</dbReference>
<dbReference type="PROSITE" id="PS50928">
    <property type="entry name" value="ABC_TM1"/>
    <property type="match status" value="1"/>
</dbReference>
<organism evidence="10 11">
    <name type="scientific">Bilifractor porci</name>
    <dbReference type="NCBI Taxonomy" id="2606636"/>
    <lineage>
        <taxon>Bacteria</taxon>
        <taxon>Bacillati</taxon>
        <taxon>Bacillota</taxon>
        <taxon>Clostridia</taxon>
        <taxon>Lachnospirales</taxon>
        <taxon>Lachnospiraceae</taxon>
        <taxon>Bilifractor</taxon>
    </lineage>
</organism>
<dbReference type="SUPFAM" id="SSF161098">
    <property type="entry name" value="MetI-like"/>
    <property type="match status" value="1"/>
</dbReference>
<dbReference type="Pfam" id="PF00528">
    <property type="entry name" value="BPD_transp_1"/>
    <property type="match status" value="1"/>
</dbReference>
<keyword evidence="3" id="KW-1003">Cell membrane</keyword>
<evidence type="ECO:0000256" key="3">
    <source>
        <dbReference type="ARBA" id="ARBA00022475"/>
    </source>
</evidence>
<keyword evidence="7 8" id="KW-0472">Membrane</keyword>
<evidence type="ECO:0000256" key="5">
    <source>
        <dbReference type="ARBA" id="ARBA00022970"/>
    </source>
</evidence>